<evidence type="ECO:0000256" key="3">
    <source>
        <dbReference type="ARBA" id="ARBA00022692"/>
    </source>
</evidence>
<feature type="domain" description="Protein root UVB sensitive/RUS" evidence="7">
    <location>
        <begin position="64"/>
        <end position="296"/>
    </location>
</feature>
<evidence type="ECO:0000259" key="7">
    <source>
        <dbReference type="Pfam" id="PF04884"/>
    </source>
</evidence>
<dbReference type="AlphaFoldDB" id="A0A8J2SRM7"/>
<evidence type="ECO:0000313" key="8">
    <source>
        <dbReference type="EMBL" id="CAH0371419.1"/>
    </source>
</evidence>
<evidence type="ECO:0000256" key="6">
    <source>
        <dbReference type="SAM" id="Phobius"/>
    </source>
</evidence>
<name>A0A8J2SRM7_9STRA</name>
<comment type="subcellular location">
    <subcellularLocation>
        <location evidence="1">Membrane</location>
    </subcellularLocation>
</comment>
<keyword evidence="4 6" id="KW-1133">Transmembrane helix</keyword>
<evidence type="ECO:0000256" key="2">
    <source>
        <dbReference type="ARBA" id="ARBA00007558"/>
    </source>
</evidence>
<dbReference type="EMBL" id="CAKKNE010000003">
    <property type="protein sequence ID" value="CAH0371419.1"/>
    <property type="molecule type" value="Genomic_DNA"/>
</dbReference>
<evidence type="ECO:0000313" key="9">
    <source>
        <dbReference type="Proteomes" id="UP000789595"/>
    </source>
</evidence>
<protein>
    <recommendedName>
        <fullName evidence="7">Protein root UVB sensitive/RUS domain-containing protein</fullName>
    </recommendedName>
</protein>
<organism evidence="8 9">
    <name type="scientific">Pelagomonas calceolata</name>
    <dbReference type="NCBI Taxonomy" id="35677"/>
    <lineage>
        <taxon>Eukaryota</taxon>
        <taxon>Sar</taxon>
        <taxon>Stramenopiles</taxon>
        <taxon>Ochrophyta</taxon>
        <taxon>Pelagophyceae</taxon>
        <taxon>Pelagomonadales</taxon>
        <taxon>Pelagomonadaceae</taxon>
        <taxon>Pelagomonas</taxon>
    </lineage>
</organism>
<sequence>MSWADVVKAPVVARYKPPTPTTRVRPSRRRAAARAVELQEDGGPARVVSETSTDALAPRRRVRRARLIDVFLPEGYPRSVAPGYGAYQLWDALQGLTSYVRANLAYKATLEGLGVGDVEASAMAGALANVARDASSSLAGLLLAYGCSRDFGRRVRQWRLAADVANDCGLALQMAAPLCRDRFVVLACLAAACHCACGVMAGATKASISRHFAVQGNFEELVSKEGSQEQFVNVLGLLLGYYVLKVLNESTKTVLIAFVLLTLLHVLANIMAVRQLRLRTVNEPRFRVLMDRFLRNLPLDVAAVGDAEPLLVAGRRRLGCSLNDVAHVPAAAAVAALVAAEGRPFVILGGEALLAPGATALDALEARFALAGGPAARWPAFRAALAAAGWDTATPLLDDAGCRVRWHKV</sequence>
<proteinExistence type="inferred from homology"/>
<dbReference type="GO" id="GO:0016020">
    <property type="term" value="C:membrane"/>
    <property type="evidence" value="ECO:0007669"/>
    <property type="project" value="UniProtKB-SubCell"/>
</dbReference>
<evidence type="ECO:0000256" key="4">
    <source>
        <dbReference type="ARBA" id="ARBA00022989"/>
    </source>
</evidence>
<dbReference type="InterPro" id="IPR054549">
    <property type="entry name" value="UVB_sens_RUS_dom"/>
</dbReference>
<dbReference type="Proteomes" id="UP000789595">
    <property type="component" value="Unassembled WGS sequence"/>
</dbReference>
<keyword evidence="5 6" id="KW-0472">Membrane</keyword>
<keyword evidence="9" id="KW-1185">Reference proteome</keyword>
<dbReference type="PANTHER" id="PTHR12770:SF31">
    <property type="entry name" value="RUS FAMILY MEMBER 1"/>
    <property type="match status" value="1"/>
</dbReference>
<gene>
    <name evidence="8" type="ORF">PECAL_3P13600</name>
</gene>
<dbReference type="InterPro" id="IPR006968">
    <property type="entry name" value="RUS_fam"/>
</dbReference>
<reference evidence="8" key="1">
    <citation type="submission" date="2021-11" db="EMBL/GenBank/DDBJ databases">
        <authorList>
            <consortium name="Genoscope - CEA"/>
            <person name="William W."/>
        </authorList>
    </citation>
    <scope>NUCLEOTIDE SEQUENCE</scope>
</reference>
<dbReference type="OrthoDB" id="364779at2759"/>
<dbReference type="PANTHER" id="PTHR12770">
    <property type="entry name" value="RUS1 FAMILY PROTEIN C16ORF58"/>
    <property type="match status" value="1"/>
</dbReference>
<comment type="caution">
    <text evidence="8">The sequence shown here is derived from an EMBL/GenBank/DDBJ whole genome shotgun (WGS) entry which is preliminary data.</text>
</comment>
<keyword evidence="3 6" id="KW-0812">Transmembrane</keyword>
<feature type="transmembrane region" description="Helical" evidence="6">
    <location>
        <begin position="254"/>
        <end position="273"/>
    </location>
</feature>
<evidence type="ECO:0000256" key="1">
    <source>
        <dbReference type="ARBA" id="ARBA00004370"/>
    </source>
</evidence>
<feature type="transmembrane region" description="Helical" evidence="6">
    <location>
        <begin position="183"/>
        <end position="203"/>
    </location>
</feature>
<comment type="similarity">
    <text evidence="2">Belongs to the RUS1 family.</text>
</comment>
<dbReference type="Pfam" id="PF04884">
    <property type="entry name" value="UVB_sens_prot"/>
    <property type="match status" value="1"/>
</dbReference>
<accession>A0A8J2SRM7</accession>
<evidence type="ECO:0000256" key="5">
    <source>
        <dbReference type="ARBA" id="ARBA00023136"/>
    </source>
</evidence>